<dbReference type="Proteomes" id="UP000297245">
    <property type="component" value="Unassembled WGS sequence"/>
</dbReference>
<evidence type="ECO:0000313" key="3">
    <source>
        <dbReference type="Proteomes" id="UP000297245"/>
    </source>
</evidence>
<evidence type="ECO:0000313" key="2">
    <source>
        <dbReference type="EMBL" id="THU93352.1"/>
    </source>
</evidence>
<accession>A0A4S8LUX3</accession>
<proteinExistence type="predicted"/>
<feature type="region of interest" description="Disordered" evidence="1">
    <location>
        <begin position="113"/>
        <end position="155"/>
    </location>
</feature>
<gene>
    <name evidence="2" type="ORF">K435DRAFT_799766</name>
</gene>
<name>A0A4S8LUX3_DENBC</name>
<feature type="compositionally biased region" description="Basic and acidic residues" evidence="1">
    <location>
        <begin position="1"/>
        <end position="13"/>
    </location>
</feature>
<keyword evidence="3" id="KW-1185">Reference proteome</keyword>
<reference evidence="2 3" key="1">
    <citation type="journal article" date="2019" name="Nat. Ecol. Evol.">
        <title>Megaphylogeny resolves global patterns of mushroom evolution.</title>
        <authorList>
            <person name="Varga T."/>
            <person name="Krizsan K."/>
            <person name="Foldi C."/>
            <person name="Dima B."/>
            <person name="Sanchez-Garcia M."/>
            <person name="Sanchez-Ramirez S."/>
            <person name="Szollosi G.J."/>
            <person name="Szarkandi J.G."/>
            <person name="Papp V."/>
            <person name="Albert L."/>
            <person name="Andreopoulos W."/>
            <person name="Angelini C."/>
            <person name="Antonin V."/>
            <person name="Barry K.W."/>
            <person name="Bougher N.L."/>
            <person name="Buchanan P."/>
            <person name="Buyck B."/>
            <person name="Bense V."/>
            <person name="Catcheside P."/>
            <person name="Chovatia M."/>
            <person name="Cooper J."/>
            <person name="Damon W."/>
            <person name="Desjardin D."/>
            <person name="Finy P."/>
            <person name="Geml J."/>
            <person name="Haridas S."/>
            <person name="Hughes K."/>
            <person name="Justo A."/>
            <person name="Karasinski D."/>
            <person name="Kautmanova I."/>
            <person name="Kiss B."/>
            <person name="Kocsube S."/>
            <person name="Kotiranta H."/>
            <person name="LaButti K.M."/>
            <person name="Lechner B.E."/>
            <person name="Liimatainen K."/>
            <person name="Lipzen A."/>
            <person name="Lukacs Z."/>
            <person name="Mihaltcheva S."/>
            <person name="Morgado L.N."/>
            <person name="Niskanen T."/>
            <person name="Noordeloos M.E."/>
            <person name="Ohm R.A."/>
            <person name="Ortiz-Santana B."/>
            <person name="Ovrebo C."/>
            <person name="Racz N."/>
            <person name="Riley R."/>
            <person name="Savchenko A."/>
            <person name="Shiryaev A."/>
            <person name="Soop K."/>
            <person name="Spirin V."/>
            <person name="Szebenyi C."/>
            <person name="Tomsovsky M."/>
            <person name="Tulloss R.E."/>
            <person name="Uehling J."/>
            <person name="Grigoriev I.V."/>
            <person name="Vagvolgyi C."/>
            <person name="Papp T."/>
            <person name="Martin F.M."/>
            <person name="Miettinen O."/>
            <person name="Hibbett D.S."/>
            <person name="Nagy L.G."/>
        </authorList>
    </citation>
    <scope>NUCLEOTIDE SEQUENCE [LARGE SCALE GENOMIC DNA]</scope>
    <source>
        <strain evidence="2 3">CBS 962.96</strain>
    </source>
</reference>
<feature type="compositionally biased region" description="Polar residues" evidence="1">
    <location>
        <begin position="139"/>
        <end position="155"/>
    </location>
</feature>
<evidence type="ECO:0000256" key="1">
    <source>
        <dbReference type="SAM" id="MobiDB-lite"/>
    </source>
</evidence>
<feature type="compositionally biased region" description="Basic and acidic residues" evidence="1">
    <location>
        <begin position="113"/>
        <end position="125"/>
    </location>
</feature>
<feature type="region of interest" description="Disordered" evidence="1">
    <location>
        <begin position="1"/>
        <end position="21"/>
    </location>
</feature>
<organism evidence="2 3">
    <name type="scientific">Dendrothele bispora (strain CBS 962.96)</name>
    <dbReference type="NCBI Taxonomy" id="1314807"/>
    <lineage>
        <taxon>Eukaryota</taxon>
        <taxon>Fungi</taxon>
        <taxon>Dikarya</taxon>
        <taxon>Basidiomycota</taxon>
        <taxon>Agaricomycotina</taxon>
        <taxon>Agaricomycetes</taxon>
        <taxon>Agaricomycetidae</taxon>
        <taxon>Agaricales</taxon>
        <taxon>Agaricales incertae sedis</taxon>
        <taxon>Dendrothele</taxon>
    </lineage>
</organism>
<dbReference type="EMBL" id="ML179251">
    <property type="protein sequence ID" value="THU93352.1"/>
    <property type="molecule type" value="Genomic_DNA"/>
</dbReference>
<sequence>MKFDKWRKTEPKWTVKKNGKTDQISTKSTRTLLWTEACLGELGISAIATTKATLEDFQSRRAEIDTKGTKKKGKIESYEDQANVGDHKDSIQYFTASHFTRFKLHIPATTIIEGDKKKGKIESHTTTKPRAQVNLGDLTHQSPNNQDFQSSSEPK</sequence>
<protein>
    <submittedName>
        <fullName evidence="2">Uncharacterized protein</fullName>
    </submittedName>
</protein>
<dbReference type="AlphaFoldDB" id="A0A4S8LUX3"/>